<reference evidence="2" key="1">
    <citation type="submission" date="2018-01" db="EMBL/GenBank/DDBJ databases">
        <title>Genomic characterization of Leptospira inadai serogroup Lyme isolated from captured rat in Brazil and comparative analysis with human reference strain.</title>
        <authorList>
            <person name="Moreno L.Z."/>
            <person name="Loureiro A.P."/>
            <person name="Miraglia F."/>
            <person name="Kremer F.S."/>
            <person name="Eslabao M.R."/>
            <person name="Dellagostin O.A."/>
            <person name="Lilenbaum W."/>
            <person name="Moreno A.M."/>
        </authorList>
    </citation>
    <scope>NUCLEOTIDE SEQUENCE [LARGE SCALE GENOMIC DNA]</scope>
    <source>
        <strain evidence="2">M34/99</strain>
    </source>
</reference>
<gene>
    <name evidence="2" type="ORF">BES34_001815</name>
</gene>
<name>A0ABX4YP22_9LEPT</name>
<proteinExistence type="predicted"/>
<sequence length="108" mass="12844">MEQIRRYTYFEIRKKNKVVEIEPLTDRIEGDSFKELRSALAMAFYESSRHVKLELGGVQFVSIAVLEKLIKFALDLREKNRVLIFSRPALPVRRYLERFRLTDVILIL</sequence>
<dbReference type="RefSeq" id="WP_020988866.1">
    <property type="nucleotide sequence ID" value="NZ_MCRM02000001.1"/>
</dbReference>
<accession>A0ABX4YP22</accession>
<dbReference type="InterPro" id="IPR002645">
    <property type="entry name" value="STAS_dom"/>
</dbReference>
<dbReference type="SUPFAM" id="SSF52091">
    <property type="entry name" value="SpoIIaa-like"/>
    <property type="match status" value="1"/>
</dbReference>
<protein>
    <submittedName>
        <fullName evidence="2">STAS domain-containing protein</fullName>
    </submittedName>
</protein>
<keyword evidence="3" id="KW-1185">Reference proteome</keyword>
<dbReference type="EMBL" id="MCRM02000001">
    <property type="protein sequence ID" value="PNV77031.1"/>
    <property type="molecule type" value="Genomic_DNA"/>
</dbReference>
<evidence type="ECO:0000313" key="3">
    <source>
        <dbReference type="Proteomes" id="UP000094669"/>
    </source>
</evidence>
<dbReference type="Proteomes" id="UP000094669">
    <property type="component" value="Unassembled WGS sequence"/>
</dbReference>
<dbReference type="Gene3D" id="3.30.750.24">
    <property type="entry name" value="STAS domain"/>
    <property type="match status" value="1"/>
</dbReference>
<organism evidence="2 3">
    <name type="scientific">Leptospira inadai serovar Lyme</name>
    <dbReference type="NCBI Taxonomy" id="293084"/>
    <lineage>
        <taxon>Bacteria</taxon>
        <taxon>Pseudomonadati</taxon>
        <taxon>Spirochaetota</taxon>
        <taxon>Spirochaetia</taxon>
        <taxon>Leptospirales</taxon>
        <taxon>Leptospiraceae</taxon>
        <taxon>Leptospira</taxon>
    </lineage>
</organism>
<evidence type="ECO:0000313" key="2">
    <source>
        <dbReference type="EMBL" id="PNV77031.1"/>
    </source>
</evidence>
<evidence type="ECO:0000259" key="1">
    <source>
        <dbReference type="Pfam" id="PF01740"/>
    </source>
</evidence>
<comment type="caution">
    <text evidence="2">The sequence shown here is derived from an EMBL/GenBank/DDBJ whole genome shotgun (WGS) entry which is preliminary data.</text>
</comment>
<feature type="domain" description="STAS" evidence="1">
    <location>
        <begin position="31"/>
        <end position="105"/>
    </location>
</feature>
<dbReference type="Pfam" id="PF01740">
    <property type="entry name" value="STAS"/>
    <property type="match status" value="1"/>
</dbReference>
<dbReference type="InterPro" id="IPR036513">
    <property type="entry name" value="STAS_dom_sf"/>
</dbReference>